<protein>
    <submittedName>
        <fullName evidence="2">Uncharacterized protein</fullName>
    </submittedName>
</protein>
<evidence type="ECO:0000256" key="1">
    <source>
        <dbReference type="SAM" id="MobiDB-lite"/>
    </source>
</evidence>
<proteinExistence type="predicted"/>
<evidence type="ECO:0000313" key="3">
    <source>
        <dbReference type="Proteomes" id="UP000217311"/>
    </source>
</evidence>
<dbReference type="EMBL" id="CP023315">
    <property type="protein sequence ID" value="AWC68685.1"/>
    <property type="molecule type" value="Genomic_DNA"/>
</dbReference>
<accession>A0A2S1B7P4</accession>
<evidence type="ECO:0000313" key="2">
    <source>
        <dbReference type="EMBL" id="AWC68685.1"/>
    </source>
</evidence>
<name>A0A2S1B7P4_CAUVI</name>
<dbReference type="RefSeq" id="WP_181242911.1">
    <property type="nucleotide sequence ID" value="NZ_CP023315.3"/>
</dbReference>
<reference evidence="3" key="1">
    <citation type="submission" date="2017-09" db="EMBL/GenBank/DDBJ databases">
        <title>Genome evolution observed in wild isolates of Caulobacter crescentus.</title>
        <authorList>
            <person name="Ely B."/>
            <person name="Wilson K."/>
            <person name="Scott D."/>
        </authorList>
    </citation>
    <scope>NUCLEOTIDE SEQUENCE [LARGE SCALE GENOMIC DNA]</scope>
    <source>
        <strain evidence="3">CB13b1a</strain>
    </source>
</reference>
<sequence>METRPKRVDLSQNGTLGGALMTQQDTPAPLTAPMLDRNRVISRSAT</sequence>
<feature type="region of interest" description="Disordered" evidence="1">
    <location>
        <begin position="1"/>
        <end position="31"/>
    </location>
</feature>
<gene>
    <name evidence="2" type="ORF">CA606_20390</name>
</gene>
<dbReference type="AlphaFoldDB" id="A0A2S1B7P4"/>
<dbReference type="Proteomes" id="UP000217311">
    <property type="component" value="Chromosome"/>
</dbReference>
<organism evidence="2 3">
    <name type="scientific">Caulobacter vibrioides</name>
    <name type="common">Caulobacter crescentus</name>
    <dbReference type="NCBI Taxonomy" id="155892"/>
    <lineage>
        <taxon>Bacteria</taxon>
        <taxon>Pseudomonadati</taxon>
        <taxon>Pseudomonadota</taxon>
        <taxon>Alphaproteobacteria</taxon>
        <taxon>Caulobacterales</taxon>
        <taxon>Caulobacteraceae</taxon>
        <taxon>Caulobacter</taxon>
    </lineage>
</organism>